<evidence type="ECO:0000313" key="2">
    <source>
        <dbReference type="EMBL" id="CAB4188141.1"/>
    </source>
</evidence>
<sequence>MSYDNDNKGAVWKNLKREKDTHPHWTGSAMINGVDYWVNAWKKADDANEKAPSIKFSFTAKEKREESHPVAQNHGPDFDDDIPF</sequence>
<proteinExistence type="predicted"/>
<feature type="region of interest" description="Disordered" evidence="1">
    <location>
        <begin position="61"/>
        <end position="84"/>
    </location>
</feature>
<dbReference type="EMBL" id="LR797120">
    <property type="protein sequence ID" value="CAB4188141.1"/>
    <property type="molecule type" value="Genomic_DNA"/>
</dbReference>
<organism evidence="2">
    <name type="scientific">uncultured Caudovirales phage</name>
    <dbReference type="NCBI Taxonomy" id="2100421"/>
    <lineage>
        <taxon>Viruses</taxon>
        <taxon>Duplodnaviria</taxon>
        <taxon>Heunggongvirae</taxon>
        <taxon>Uroviricota</taxon>
        <taxon>Caudoviricetes</taxon>
        <taxon>Peduoviridae</taxon>
        <taxon>Maltschvirus</taxon>
        <taxon>Maltschvirus maltsch</taxon>
    </lineage>
</organism>
<protein>
    <submittedName>
        <fullName evidence="2">Uncharacterized protein</fullName>
    </submittedName>
</protein>
<name>A0A6J5R3K5_9CAUD</name>
<gene>
    <name evidence="2" type="ORF">UFOVP1165_34</name>
</gene>
<evidence type="ECO:0000256" key="1">
    <source>
        <dbReference type="SAM" id="MobiDB-lite"/>
    </source>
</evidence>
<reference evidence="2" key="1">
    <citation type="submission" date="2020-05" db="EMBL/GenBank/DDBJ databases">
        <authorList>
            <person name="Chiriac C."/>
            <person name="Salcher M."/>
            <person name="Ghai R."/>
            <person name="Kavagutti S V."/>
        </authorList>
    </citation>
    <scope>NUCLEOTIDE SEQUENCE</scope>
</reference>
<accession>A0A6J5R3K5</accession>